<evidence type="ECO:0000313" key="7">
    <source>
        <dbReference type="EMBL" id="QPM69004.1"/>
    </source>
</evidence>
<keyword evidence="2" id="KW-0805">Transcription regulation</keyword>
<dbReference type="SUPFAM" id="SSF47413">
    <property type="entry name" value="lambda repressor-like DNA-binding domains"/>
    <property type="match status" value="1"/>
</dbReference>
<dbReference type="Gene3D" id="1.10.260.40">
    <property type="entry name" value="lambda repressor-like DNA-binding domains"/>
    <property type="match status" value="1"/>
</dbReference>
<evidence type="ECO:0000259" key="6">
    <source>
        <dbReference type="PROSITE" id="PS50943"/>
    </source>
</evidence>
<dbReference type="GO" id="GO:0003700">
    <property type="term" value="F:DNA-binding transcription factor activity"/>
    <property type="evidence" value="ECO:0007669"/>
    <property type="project" value="TreeGrafter"/>
</dbReference>
<dbReference type="SMART" id="SM00354">
    <property type="entry name" value="HTH_LACI"/>
    <property type="match status" value="1"/>
</dbReference>
<dbReference type="Pfam" id="PF13377">
    <property type="entry name" value="Peripla_BP_3"/>
    <property type="match status" value="1"/>
</dbReference>
<dbReference type="GO" id="GO:0000976">
    <property type="term" value="F:transcription cis-regulatory region binding"/>
    <property type="evidence" value="ECO:0007669"/>
    <property type="project" value="TreeGrafter"/>
</dbReference>
<feature type="domain" description="HTH lacI-type" evidence="5">
    <location>
        <begin position="3"/>
        <end position="57"/>
    </location>
</feature>
<dbReference type="CDD" id="cd06267">
    <property type="entry name" value="PBP1_LacI_sugar_binding-like"/>
    <property type="match status" value="1"/>
</dbReference>
<dbReference type="Pfam" id="PF00356">
    <property type="entry name" value="LacI"/>
    <property type="match status" value="1"/>
</dbReference>
<dbReference type="InterPro" id="IPR001387">
    <property type="entry name" value="Cro/C1-type_HTH"/>
</dbReference>
<dbReference type="PROSITE" id="PS50943">
    <property type="entry name" value="HTH_CROC1"/>
    <property type="match status" value="1"/>
</dbReference>
<dbReference type="KEGG" id="alam:RT761_02232"/>
<keyword evidence="1" id="KW-0678">Repressor</keyword>
<dbReference type="CDD" id="cd01392">
    <property type="entry name" value="HTH_LacI"/>
    <property type="match status" value="1"/>
</dbReference>
<dbReference type="RefSeq" id="WP_218111493.1">
    <property type="nucleotide sequence ID" value="NZ_CP065383.1"/>
</dbReference>
<dbReference type="PROSITE" id="PS00356">
    <property type="entry name" value="HTH_LACI_1"/>
    <property type="match status" value="1"/>
</dbReference>
<dbReference type="AlphaFoldDB" id="A0A7T1AN64"/>
<dbReference type="PROSITE" id="PS50932">
    <property type="entry name" value="HTH_LACI_2"/>
    <property type="match status" value="1"/>
</dbReference>
<feature type="domain" description="HTH cro/C1-type" evidence="6">
    <location>
        <begin position="2"/>
        <end position="47"/>
    </location>
</feature>
<evidence type="ECO:0000313" key="8">
    <source>
        <dbReference type="Proteomes" id="UP000594463"/>
    </source>
</evidence>
<dbReference type="SUPFAM" id="SSF53822">
    <property type="entry name" value="Periplasmic binding protein-like I"/>
    <property type="match status" value="1"/>
</dbReference>
<protein>
    <submittedName>
        <fullName evidence="7">Catabolite control protein A</fullName>
    </submittedName>
</protein>
<evidence type="ECO:0000256" key="1">
    <source>
        <dbReference type="ARBA" id="ARBA00022491"/>
    </source>
</evidence>
<name>A0A7T1AN64_ATRLM</name>
<dbReference type="PRINTS" id="PR00036">
    <property type="entry name" value="HTHLACI"/>
</dbReference>
<dbReference type="PANTHER" id="PTHR30146">
    <property type="entry name" value="LACI-RELATED TRANSCRIPTIONAL REPRESSOR"/>
    <property type="match status" value="1"/>
</dbReference>
<gene>
    <name evidence="7" type="primary">ccpA_8</name>
    <name evidence="7" type="ORF">RT761_02232</name>
</gene>
<evidence type="ECO:0000256" key="3">
    <source>
        <dbReference type="ARBA" id="ARBA00023125"/>
    </source>
</evidence>
<keyword evidence="3" id="KW-0238">DNA-binding</keyword>
<evidence type="ECO:0000259" key="5">
    <source>
        <dbReference type="PROSITE" id="PS50932"/>
    </source>
</evidence>
<dbReference type="InterPro" id="IPR028082">
    <property type="entry name" value="Peripla_BP_I"/>
</dbReference>
<dbReference type="Gene3D" id="3.40.50.2300">
    <property type="match status" value="2"/>
</dbReference>
<evidence type="ECO:0000256" key="2">
    <source>
        <dbReference type="ARBA" id="ARBA00023015"/>
    </source>
</evidence>
<organism evidence="7 8">
    <name type="scientific">Atribacter laminatus</name>
    <dbReference type="NCBI Taxonomy" id="2847778"/>
    <lineage>
        <taxon>Bacteria</taxon>
        <taxon>Pseudomonadati</taxon>
        <taxon>Atribacterota</taxon>
        <taxon>Atribacteria</taxon>
        <taxon>Atribacterales</taxon>
        <taxon>Atribacteraceae</taxon>
        <taxon>Atribacter</taxon>
    </lineage>
</organism>
<dbReference type="PANTHER" id="PTHR30146:SF148">
    <property type="entry name" value="HTH-TYPE TRANSCRIPTIONAL REPRESSOR PURR-RELATED"/>
    <property type="match status" value="1"/>
</dbReference>
<dbReference type="InterPro" id="IPR010982">
    <property type="entry name" value="Lambda_DNA-bd_dom_sf"/>
</dbReference>
<keyword evidence="4" id="KW-0804">Transcription</keyword>
<dbReference type="InterPro" id="IPR046335">
    <property type="entry name" value="LacI/GalR-like_sensor"/>
</dbReference>
<proteinExistence type="predicted"/>
<dbReference type="InterPro" id="IPR000843">
    <property type="entry name" value="HTH_LacI"/>
</dbReference>
<reference evidence="7 8" key="1">
    <citation type="journal article" date="2021" name="Nat. Commun.">
        <title>Isolation of a member of the candidate phylum Atribacteria reveals a unique cell membrane structure.</title>
        <authorList>
            <person name="Taiki K."/>
            <person name="Nobu M.K."/>
            <person name="Kusada H."/>
            <person name="Meng X.-Y."/>
            <person name="Hosoki N."/>
            <person name="Uematsu K."/>
            <person name="Yoshioka H."/>
            <person name="Kamagata Y."/>
            <person name="Tamaki H."/>
        </authorList>
    </citation>
    <scope>NUCLEOTIDE SEQUENCE [LARGE SCALE GENOMIC DNA]</scope>
    <source>
        <strain evidence="7 8">RT761</strain>
    </source>
</reference>
<keyword evidence="8" id="KW-1185">Reference proteome</keyword>
<dbReference type="EMBL" id="CP065383">
    <property type="protein sequence ID" value="QPM69004.1"/>
    <property type="molecule type" value="Genomic_DNA"/>
</dbReference>
<evidence type="ECO:0000256" key="4">
    <source>
        <dbReference type="ARBA" id="ARBA00023163"/>
    </source>
</evidence>
<sequence>MNITIKDVAKKANVSATTVSRVIRGNPKVSSEVREKVLKIIKKLNYVPNGNARAIVKKRTNVIGLVFTDISNPFYPPLLRGIENTINKSNFSLILCNTDEDPIKEEKFLRILLEKCIDGLIIVPTKTDVPFLETYEARRIPIVCVDRVVENIQTDSVVVDNLRGAYSATQYLIENGHERIAIIGGDQEIYTISERLKGYLRALERHEIILDSSFQAMGGFTIEDFVNSTIKLFSLPKPPTAIFSAGNLATVGTYIAINKLQKIIPKDVAVIGFDDLTWVEALNPPLTAVSQPIYQIGATAAQLLLQRLMDEGPKEKQNIVLNTTMIFRKSD</sequence>
<dbReference type="Proteomes" id="UP000594463">
    <property type="component" value="Chromosome"/>
</dbReference>
<accession>A0A7T1AN64</accession>